<organism evidence="2">
    <name type="scientific">uncultured Thermomicrobiales bacterium</name>
    <dbReference type="NCBI Taxonomy" id="1645740"/>
    <lineage>
        <taxon>Bacteria</taxon>
        <taxon>Pseudomonadati</taxon>
        <taxon>Thermomicrobiota</taxon>
        <taxon>Thermomicrobia</taxon>
        <taxon>Thermomicrobiales</taxon>
        <taxon>environmental samples</taxon>
    </lineage>
</organism>
<gene>
    <name evidence="2" type="ORF">AVDCRST_MAG18-784</name>
</gene>
<evidence type="ECO:0008006" key="3">
    <source>
        <dbReference type="Google" id="ProtNLM"/>
    </source>
</evidence>
<dbReference type="AlphaFoldDB" id="A0A6J4UQ07"/>
<dbReference type="EMBL" id="CADCWN010000056">
    <property type="protein sequence ID" value="CAA9557352.1"/>
    <property type="molecule type" value="Genomic_DNA"/>
</dbReference>
<name>A0A6J4UQ07_9BACT</name>
<proteinExistence type="predicted"/>
<dbReference type="Gene3D" id="3.40.30.10">
    <property type="entry name" value="Glutaredoxin"/>
    <property type="match status" value="1"/>
</dbReference>
<reference evidence="2" key="1">
    <citation type="submission" date="2020-02" db="EMBL/GenBank/DDBJ databases">
        <authorList>
            <person name="Meier V. D."/>
        </authorList>
    </citation>
    <scope>NUCLEOTIDE SEQUENCE</scope>
    <source>
        <strain evidence="2">AVDCRST_MAG18</strain>
    </source>
</reference>
<evidence type="ECO:0000313" key="2">
    <source>
        <dbReference type="EMBL" id="CAA9557352.1"/>
    </source>
</evidence>
<dbReference type="InterPro" id="IPR011893">
    <property type="entry name" value="Selenoprotein_Rdx-typ"/>
</dbReference>
<accession>A0A6J4UQ07</accession>
<dbReference type="Pfam" id="PF10262">
    <property type="entry name" value="Rdx"/>
    <property type="match status" value="1"/>
</dbReference>
<protein>
    <recommendedName>
        <fullName evidence="3">SelT/SelW/SelH family protein</fullName>
    </recommendedName>
</protein>
<evidence type="ECO:0000256" key="1">
    <source>
        <dbReference type="ARBA" id="ARBA00023284"/>
    </source>
</evidence>
<dbReference type="NCBIfam" id="TIGR02174">
    <property type="entry name" value="CXXU_selWTH"/>
    <property type="match status" value="1"/>
</dbReference>
<sequence length="62" mass="6842">MTEKIAHDYSNRFSRISLVPSSGGVFEVRLAGREIHSKKRTGEFPDQDALVARVGKLLPSVS</sequence>
<dbReference type="InterPro" id="IPR036249">
    <property type="entry name" value="Thioredoxin-like_sf"/>
</dbReference>
<dbReference type="SUPFAM" id="SSF52833">
    <property type="entry name" value="Thioredoxin-like"/>
    <property type="match status" value="1"/>
</dbReference>
<keyword evidence="1" id="KW-0676">Redox-active center</keyword>